<dbReference type="OrthoDB" id="430436at2759"/>
<evidence type="ECO:0000256" key="3">
    <source>
        <dbReference type="ARBA" id="ARBA00022787"/>
    </source>
</evidence>
<comment type="caution">
    <text evidence="4">The sequence shown here is derived from an EMBL/GenBank/DDBJ whole genome shotgun (WGS) entry which is preliminary data.</text>
</comment>
<evidence type="ECO:0000313" key="5">
    <source>
        <dbReference type="Proteomes" id="UP000769528"/>
    </source>
</evidence>
<accession>A0A9P8PXR5</accession>
<comment type="similarity">
    <text evidence="2">Belongs to the FMP52 family.</text>
</comment>
<dbReference type="Proteomes" id="UP000769528">
    <property type="component" value="Unassembled WGS sequence"/>
</dbReference>
<reference evidence="4" key="2">
    <citation type="submission" date="2021-01" db="EMBL/GenBank/DDBJ databases">
        <authorList>
            <person name="Schikora-Tamarit M.A."/>
        </authorList>
    </citation>
    <scope>NUCLEOTIDE SEQUENCE</scope>
    <source>
        <strain evidence="4">CBS6341</strain>
    </source>
</reference>
<dbReference type="SUPFAM" id="SSF51735">
    <property type="entry name" value="NAD(P)-binding Rossmann-fold domains"/>
    <property type="match status" value="1"/>
</dbReference>
<proteinExistence type="inferred from homology"/>
<dbReference type="EMBL" id="JAEUBF010000268">
    <property type="protein sequence ID" value="KAH3679542.1"/>
    <property type="molecule type" value="Genomic_DNA"/>
</dbReference>
<dbReference type="Gene3D" id="3.40.50.720">
    <property type="entry name" value="NAD(P)-binding Rossmann-like Domain"/>
    <property type="match status" value="1"/>
</dbReference>
<evidence type="ECO:0008006" key="6">
    <source>
        <dbReference type="Google" id="ProtNLM"/>
    </source>
</evidence>
<organism evidence="4 5">
    <name type="scientific">Wickerhamomyces mucosus</name>
    <dbReference type="NCBI Taxonomy" id="1378264"/>
    <lineage>
        <taxon>Eukaryota</taxon>
        <taxon>Fungi</taxon>
        <taxon>Dikarya</taxon>
        <taxon>Ascomycota</taxon>
        <taxon>Saccharomycotina</taxon>
        <taxon>Saccharomycetes</taxon>
        <taxon>Phaffomycetales</taxon>
        <taxon>Wickerhamomycetaceae</taxon>
        <taxon>Wickerhamomyces</taxon>
    </lineage>
</organism>
<dbReference type="GO" id="GO:0051170">
    <property type="term" value="P:import into nucleus"/>
    <property type="evidence" value="ECO:0007669"/>
    <property type="project" value="TreeGrafter"/>
</dbReference>
<gene>
    <name evidence="4" type="ORF">WICMUC_000875</name>
</gene>
<dbReference type="AlphaFoldDB" id="A0A9P8PXR5"/>
<sequence>MSAFIIGSTGLCGNFILKHAPEYYNTVYSLSRSEPRAFNSNSLPSGVNILAEKDAFNNWESKINESLLKNETNLENLESFFSGLATTAAQAGGAEGRHKIDYELNLKLAKVAKSKGFKKYIIISSLGANSNSKFSYLKTKGQLEDEIIKLNFDQTIILRPGVLTGERIQSKGFLENILNKSLNGIRNTRLAPYLLSPVSGEEVALAALKLSKSSNNNEKVVIVSGNEINKIANES</sequence>
<reference evidence="4" key="1">
    <citation type="journal article" date="2021" name="Open Biol.">
        <title>Shared evolutionary footprints suggest mitochondrial oxidative damage underlies multiple complex I losses in fungi.</title>
        <authorList>
            <person name="Schikora-Tamarit M.A."/>
            <person name="Marcet-Houben M."/>
            <person name="Nosek J."/>
            <person name="Gabaldon T."/>
        </authorList>
    </citation>
    <scope>NUCLEOTIDE SEQUENCE</scope>
    <source>
        <strain evidence="4">CBS6341</strain>
    </source>
</reference>
<evidence type="ECO:0000256" key="1">
    <source>
        <dbReference type="ARBA" id="ARBA00004450"/>
    </source>
</evidence>
<keyword evidence="3" id="KW-0496">Mitochondrion</keyword>
<dbReference type="Pfam" id="PF08732">
    <property type="entry name" value="HIM1"/>
    <property type="match status" value="1"/>
</dbReference>
<name>A0A9P8PXR5_9ASCO</name>
<keyword evidence="3" id="KW-0472">Membrane</keyword>
<dbReference type="PANTHER" id="PTHR14097">
    <property type="entry name" value="OXIDOREDUCTASE HTATIP2"/>
    <property type="match status" value="1"/>
</dbReference>
<evidence type="ECO:0000313" key="4">
    <source>
        <dbReference type="EMBL" id="KAH3679542.1"/>
    </source>
</evidence>
<comment type="subcellular location">
    <subcellularLocation>
        <location evidence="1">Mitochondrion outer membrane</location>
        <topology evidence="1">Peripheral membrane protein</topology>
    </subcellularLocation>
</comment>
<protein>
    <recommendedName>
        <fullName evidence="6">NAD(P)-binding domain-containing protein</fullName>
    </recommendedName>
</protein>
<keyword evidence="3" id="KW-1000">Mitochondrion outer membrane</keyword>
<keyword evidence="5" id="KW-1185">Reference proteome</keyword>
<dbReference type="GO" id="GO:0005741">
    <property type="term" value="C:mitochondrial outer membrane"/>
    <property type="evidence" value="ECO:0007669"/>
    <property type="project" value="UniProtKB-SubCell"/>
</dbReference>
<dbReference type="PANTHER" id="PTHR14097:SF7">
    <property type="entry name" value="OXIDOREDUCTASE HTATIP2"/>
    <property type="match status" value="1"/>
</dbReference>
<dbReference type="InterPro" id="IPR036291">
    <property type="entry name" value="NAD(P)-bd_dom_sf"/>
</dbReference>
<dbReference type="InterPro" id="IPR014843">
    <property type="entry name" value="Him1/Fmp52"/>
</dbReference>
<evidence type="ECO:0000256" key="2">
    <source>
        <dbReference type="ARBA" id="ARBA00006617"/>
    </source>
</evidence>